<feature type="compositionally biased region" description="Low complexity" evidence="1">
    <location>
        <begin position="8"/>
        <end position="19"/>
    </location>
</feature>
<accession>A0A939NL72</accession>
<dbReference type="Proteomes" id="UP000664267">
    <property type="component" value="Unassembled WGS sequence"/>
</dbReference>
<proteinExistence type="predicted"/>
<evidence type="ECO:0000313" key="2">
    <source>
        <dbReference type="EMBL" id="MBO2025457.1"/>
    </source>
</evidence>
<evidence type="ECO:0000313" key="3">
    <source>
        <dbReference type="Proteomes" id="UP000664267"/>
    </source>
</evidence>
<organism evidence="2 3">
    <name type="scientific">Klebsiella pneumoniae</name>
    <dbReference type="NCBI Taxonomy" id="573"/>
    <lineage>
        <taxon>Bacteria</taxon>
        <taxon>Pseudomonadati</taxon>
        <taxon>Pseudomonadota</taxon>
        <taxon>Gammaproteobacteria</taxon>
        <taxon>Enterobacterales</taxon>
        <taxon>Enterobacteriaceae</taxon>
        <taxon>Klebsiella/Raoultella group</taxon>
        <taxon>Klebsiella</taxon>
        <taxon>Klebsiella pneumoniae complex</taxon>
    </lineage>
</organism>
<name>A0A939NL72_KLEPN</name>
<feature type="region of interest" description="Disordered" evidence="1">
    <location>
        <begin position="1"/>
        <end position="22"/>
    </location>
</feature>
<dbReference type="EMBL" id="JAGETN010000010">
    <property type="protein sequence ID" value="MBO2025457.1"/>
    <property type="molecule type" value="Genomic_DNA"/>
</dbReference>
<comment type="caution">
    <text evidence="2">The sequence shown here is derived from an EMBL/GenBank/DDBJ whole genome shotgun (WGS) entry which is preliminary data.</text>
</comment>
<evidence type="ECO:0000256" key="1">
    <source>
        <dbReference type="SAM" id="MobiDB-lite"/>
    </source>
</evidence>
<sequence>MALRLPDHTTPAHASAAPPGDCRGHGAAYAGRRLTPCPAYGACDLP</sequence>
<dbReference type="AlphaFoldDB" id="A0A939NL72"/>
<protein>
    <submittedName>
        <fullName evidence="2">Uncharacterized protein</fullName>
    </submittedName>
</protein>
<gene>
    <name evidence="2" type="ORF">J4733_06255</name>
</gene>
<reference evidence="2" key="1">
    <citation type="submission" date="2021-03" db="EMBL/GenBank/DDBJ databases">
        <title>Molecular epidemiology and mechanisms of colistin and carbapenem resistance in Enterobacteriaceae from clinical isolates, the environment and porcine samples in Pretoria, South Africa.</title>
        <authorList>
            <person name="Bogoshi D."/>
            <person name="Mbelle N.M."/>
            <person name="Naidoo V."/>
            <person name="Osei Sekyere J."/>
        </authorList>
    </citation>
    <scope>NUCLEOTIDE SEQUENCE</scope>
    <source>
        <strain evidence="2">C029</strain>
    </source>
</reference>